<dbReference type="SUPFAM" id="SSF53254">
    <property type="entry name" value="Phosphoglycerate mutase-like"/>
    <property type="match status" value="1"/>
</dbReference>
<name>A0A495J8X4_9SPHI</name>
<dbReference type="Gene3D" id="3.40.50.1240">
    <property type="entry name" value="Phosphoglycerate mutase-like"/>
    <property type="match status" value="1"/>
</dbReference>
<organism evidence="1 2">
    <name type="scientific">Mucilaginibacter gracilis</name>
    <dbReference type="NCBI Taxonomy" id="423350"/>
    <lineage>
        <taxon>Bacteria</taxon>
        <taxon>Pseudomonadati</taxon>
        <taxon>Bacteroidota</taxon>
        <taxon>Sphingobacteriia</taxon>
        <taxon>Sphingobacteriales</taxon>
        <taxon>Sphingobacteriaceae</taxon>
        <taxon>Mucilaginibacter</taxon>
    </lineage>
</organism>
<dbReference type="InterPro" id="IPR013078">
    <property type="entry name" value="His_Pase_superF_clade-1"/>
</dbReference>
<dbReference type="OrthoDB" id="9810154at2"/>
<dbReference type="CDD" id="cd07067">
    <property type="entry name" value="HP_PGM_like"/>
    <property type="match status" value="1"/>
</dbReference>
<comment type="caution">
    <text evidence="1">The sequence shown here is derived from an EMBL/GenBank/DDBJ whole genome shotgun (WGS) entry which is preliminary data.</text>
</comment>
<dbReference type="InterPro" id="IPR029033">
    <property type="entry name" value="His_PPase_superfam"/>
</dbReference>
<gene>
    <name evidence="1" type="ORF">BDD43_5497</name>
</gene>
<dbReference type="PANTHER" id="PTHR47623:SF1">
    <property type="entry name" value="OS09G0287300 PROTEIN"/>
    <property type="match status" value="1"/>
</dbReference>
<sequence>MKRLMIVRHAKSDWDDASLSDFERPLNHRGKQAAPDMAARLLKDGIIPQYLLSSPALRAKTTADIFAKTLGLAQPSYNKAIYEASYPTLLNMVNNLPNAYNFVAIFRHNPGLSNLLFNLTGELYDMPTCTVAIIDFEFDFWNMVSADTGTITYYDYPKNGD</sequence>
<reference evidence="1 2" key="1">
    <citation type="submission" date="2018-10" db="EMBL/GenBank/DDBJ databases">
        <title>Genomic Encyclopedia of Archaeal and Bacterial Type Strains, Phase II (KMG-II): from individual species to whole genera.</title>
        <authorList>
            <person name="Goeker M."/>
        </authorList>
    </citation>
    <scope>NUCLEOTIDE SEQUENCE [LARGE SCALE GENOMIC DNA]</scope>
    <source>
        <strain evidence="1 2">DSM 18602</strain>
    </source>
</reference>
<evidence type="ECO:0000313" key="1">
    <source>
        <dbReference type="EMBL" id="RKR85233.1"/>
    </source>
</evidence>
<proteinExistence type="predicted"/>
<accession>A0A495J8X4</accession>
<dbReference type="Pfam" id="PF00300">
    <property type="entry name" value="His_Phos_1"/>
    <property type="match status" value="1"/>
</dbReference>
<protein>
    <submittedName>
        <fullName evidence="1">Phosphohistidine phosphatase</fullName>
    </submittedName>
</protein>
<dbReference type="Proteomes" id="UP000268007">
    <property type="component" value="Unassembled WGS sequence"/>
</dbReference>
<keyword evidence="2" id="KW-1185">Reference proteome</keyword>
<evidence type="ECO:0000313" key="2">
    <source>
        <dbReference type="Proteomes" id="UP000268007"/>
    </source>
</evidence>
<dbReference type="EMBL" id="RBKU01000001">
    <property type="protein sequence ID" value="RKR85233.1"/>
    <property type="molecule type" value="Genomic_DNA"/>
</dbReference>
<dbReference type="PANTHER" id="PTHR47623">
    <property type="entry name" value="OS09G0287300 PROTEIN"/>
    <property type="match status" value="1"/>
</dbReference>
<dbReference type="AlphaFoldDB" id="A0A495J8X4"/>
<dbReference type="RefSeq" id="WP_121201300.1">
    <property type="nucleotide sequence ID" value="NZ_RBKU01000001.1"/>
</dbReference>